<protein>
    <recommendedName>
        <fullName evidence="2">tyrosinase</fullName>
        <ecNumber evidence="2">1.14.18.1</ecNumber>
    </recommendedName>
</protein>
<evidence type="ECO:0000256" key="3">
    <source>
        <dbReference type="ARBA" id="ARBA00022723"/>
    </source>
</evidence>
<dbReference type="GO" id="GO:0004503">
    <property type="term" value="F:tyrosinase activity"/>
    <property type="evidence" value="ECO:0007669"/>
    <property type="project" value="UniProtKB-EC"/>
</dbReference>
<organism evidence="11 12">
    <name type="scientific">Claviceps pusilla</name>
    <dbReference type="NCBI Taxonomy" id="123648"/>
    <lineage>
        <taxon>Eukaryota</taxon>
        <taxon>Fungi</taxon>
        <taxon>Dikarya</taxon>
        <taxon>Ascomycota</taxon>
        <taxon>Pezizomycotina</taxon>
        <taxon>Sordariomycetes</taxon>
        <taxon>Hypocreomycetidae</taxon>
        <taxon>Hypocreales</taxon>
        <taxon>Clavicipitaceae</taxon>
        <taxon>Claviceps</taxon>
    </lineage>
</organism>
<evidence type="ECO:0000256" key="4">
    <source>
        <dbReference type="ARBA" id="ARBA00023008"/>
    </source>
</evidence>
<dbReference type="PANTHER" id="PTHR11474">
    <property type="entry name" value="TYROSINASE FAMILY MEMBER"/>
    <property type="match status" value="1"/>
</dbReference>
<feature type="signal peptide" evidence="9">
    <location>
        <begin position="1"/>
        <end position="21"/>
    </location>
</feature>
<comment type="catalytic activity">
    <reaction evidence="7">
        <text>L-tyrosine + O2 = L-dopaquinone + H2O</text>
        <dbReference type="Rhea" id="RHEA:18117"/>
        <dbReference type="ChEBI" id="CHEBI:15377"/>
        <dbReference type="ChEBI" id="CHEBI:15379"/>
        <dbReference type="ChEBI" id="CHEBI:57924"/>
        <dbReference type="ChEBI" id="CHEBI:58315"/>
        <dbReference type="EC" id="1.14.18.1"/>
    </reaction>
</comment>
<evidence type="ECO:0000256" key="8">
    <source>
        <dbReference type="SAM" id="MobiDB-lite"/>
    </source>
</evidence>
<feature type="compositionally biased region" description="Basic and acidic residues" evidence="8">
    <location>
        <begin position="537"/>
        <end position="549"/>
    </location>
</feature>
<dbReference type="PANTHER" id="PTHR11474:SF76">
    <property type="entry name" value="SHKT DOMAIN-CONTAINING PROTEIN"/>
    <property type="match status" value="1"/>
</dbReference>
<evidence type="ECO:0000256" key="5">
    <source>
        <dbReference type="ARBA" id="ARBA00023101"/>
    </source>
</evidence>
<feature type="domain" description="Tyrosinase copper-binding" evidence="10">
    <location>
        <begin position="106"/>
        <end position="123"/>
    </location>
</feature>
<dbReference type="Gene3D" id="1.10.1280.10">
    <property type="entry name" value="Di-copper center containing domain from catechol oxidase"/>
    <property type="match status" value="1"/>
</dbReference>
<comment type="similarity">
    <text evidence="1">Belongs to the tyrosinase family.</text>
</comment>
<keyword evidence="9" id="KW-0732">Signal</keyword>
<name>A0A9P7NHH3_9HYPO</name>
<keyword evidence="3" id="KW-0479">Metal-binding</keyword>
<dbReference type="Pfam" id="PF00264">
    <property type="entry name" value="Tyrosinase"/>
    <property type="match status" value="1"/>
</dbReference>
<dbReference type="OrthoDB" id="6132182at2759"/>
<evidence type="ECO:0000256" key="1">
    <source>
        <dbReference type="ARBA" id="ARBA00009928"/>
    </source>
</evidence>
<dbReference type="PROSITE" id="PS00497">
    <property type="entry name" value="TYROSINASE_1"/>
    <property type="match status" value="1"/>
</dbReference>
<dbReference type="EMBL" id="SRPW01000273">
    <property type="protein sequence ID" value="KAG6016128.1"/>
    <property type="molecule type" value="Genomic_DNA"/>
</dbReference>
<evidence type="ECO:0000256" key="9">
    <source>
        <dbReference type="SAM" id="SignalP"/>
    </source>
</evidence>
<dbReference type="AlphaFoldDB" id="A0A9P7NHH3"/>
<dbReference type="Proteomes" id="UP000748025">
    <property type="component" value="Unassembled WGS sequence"/>
</dbReference>
<evidence type="ECO:0000259" key="10">
    <source>
        <dbReference type="PROSITE" id="PS00497"/>
    </source>
</evidence>
<keyword evidence="4" id="KW-0186">Copper</keyword>
<sequence length="549" mass="61485">MILSPFLGLLVTALAPLRVAAQHFPVTGVKVDAGADVPLRLNINDLYSQGGPQWDLYLRALKSLQDKDASDPLSYFQVSGIHGLPYIEWQNGGPYRATGWAGYCPHGESIFLSWHRPFVLLFEQLLVAEAKAIAATYPDRYRDQYMNAANKLRSPFWDWSQNSDVPPCTVPAWMTVNVPDGQNLKQITIHNPLQTYTYPQKAIDGAFGRFNRYSTTSRCPPPDRYPDTANARLGRLGLRQSTYDAFTYSSSFSDFANTREDGGIGLEQIHNSIHWDAGCAGQFLDSNTAAFDALFMLHHTHVDRLWAYASYINPDFSDFNYQYYGLSRFSTPEGTTITPDSPLPPFYDGRNSYWTPSKVASIQGMGYTYEGLEYWRKSPEQLRDDATSIINSLYAPSDNGPWGKRSTTHEENTRYFARIELDRARVERPCTVKIFVDGKQAGKVVVMQQPESGILNGRVAVDHEVHGVFATTPSSNGTVSSIEHLVEMEISKPDGTIIPLSTVPSLKLTLEEVTVTPRKSHTELPKPGMRTKLSAGVRDRHEKEASHKN</sequence>
<dbReference type="EC" id="1.14.18.1" evidence="2"/>
<dbReference type="InterPro" id="IPR050316">
    <property type="entry name" value="Tyrosinase/Hemocyanin"/>
</dbReference>
<dbReference type="InterPro" id="IPR008922">
    <property type="entry name" value="Di-copper_centre_dom_sf"/>
</dbReference>
<keyword evidence="12" id="KW-1185">Reference proteome</keyword>
<comment type="caution">
    <text evidence="11">The sequence shown here is derived from an EMBL/GenBank/DDBJ whole genome shotgun (WGS) entry which is preliminary data.</text>
</comment>
<evidence type="ECO:0000313" key="11">
    <source>
        <dbReference type="EMBL" id="KAG6016128.1"/>
    </source>
</evidence>
<feature type="chain" id="PRO_5040353231" description="tyrosinase" evidence="9">
    <location>
        <begin position="22"/>
        <end position="549"/>
    </location>
</feature>
<accession>A0A9P7NHH3</accession>
<evidence type="ECO:0000313" key="12">
    <source>
        <dbReference type="Proteomes" id="UP000748025"/>
    </source>
</evidence>
<comment type="catalytic activity">
    <reaction evidence="6">
        <text>2 L-dopa + O2 = 2 L-dopaquinone + 2 H2O</text>
        <dbReference type="Rhea" id="RHEA:34287"/>
        <dbReference type="ChEBI" id="CHEBI:15377"/>
        <dbReference type="ChEBI" id="CHEBI:15379"/>
        <dbReference type="ChEBI" id="CHEBI:57504"/>
        <dbReference type="ChEBI" id="CHEBI:57924"/>
        <dbReference type="EC" id="1.14.18.1"/>
    </reaction>
</comment>
<dbReference type="PRINTS" id="PR00092">
    <property type="entry name" value="TYROSINASE"/>
</dbReference>
<reference evidence="11" key="1">
    <citation type="journal article" date="2020" name="bioRxiv">
        <title>Whole genome comparisons of ergot fungi reveals the divergence and evolution of species within the genus Claviceps are the result of varying mechanisms driving genome evolution and host range expansion.</title>
        <authorList>
            <person name="Wyka S.A."/>
            <person name="Mondo S.J."/>
            <person name="Liu M."/>
            <person name="Dettman J."/>
            <person name="Nalam V."/>
            <person name="Broders K.D."/>
        </authorList>
    </citation>
    <scope>NUCLEOTIDE SEQUENCE</scope>
    <source>
        <strain evidence="11">CCC 602</strain>
    </source>
</reference>
<proteinExistence type="inferred from homology"/>
<dbReference type="GO" id="GO:0042438">
    <property type="term" value="P:melanin biosynthetic process"/>
    <property type="evidence" value="ECO:0007669"/>
    <property type="project" value="UniProtKB-KW"/>
</dbReference>
<feature type="region of interest" description="Disordered" evidence="8">
    <location>
        <begin position="516"/>
        <end position="549"/>
    </location>
</feature>
<keyword evidence="5" id="KW-0470">Melanin biosynthesis</keyword>
<dbReference type="SUPFAM" id="SSF48056">
    <property type="entry name" value="Di-copper centre-containing domain"/>
    <property type="match status" value="1"/>
</dbReference>
<dbReference type="GO" id="GO:0046872">
    <property type="term" value="F:metal ion binding"/>
    <property type="evidence" value="ECO:0007669"/>
    <property type="project" value="UniProtKB-KW"/>
</dbReference>
<evidence type="ECO:0000256" key="6">
    <source>
        <dbReference type="ARBA" id="ARBA00048233"/>
    </source>
</evidence>
<evidence type="ECO:0000256" key="7">
    <source>
        <dbReference type="ARBA" id="ARBA00048881"/>
    </source>
</evidence>
<gene>
    <name evidence="11" type="ORF">E4U43_004173</name>
</gene>
<dbReference type="InterPro" id="IPR002227">
    <property type="entry name" value="Tyrosinase_Cu-bd"/>
</dbReference>
<evidence type="ECO:0000256" key="2">
    <source>
        <dbReference type="ARBA" id="ARBA00011906"/>
    </source>
</evidence>